<organism evidence="1 2">
    <name type="scientific">Trichonephila clavata</name>
    <name type="common">Joro spider</name>
    <name type="synonym">Nephila clavata</name>
    <dbReference type="NCBI Taxonomy" id="2740835"/>
    <lineage>
        <taxon>Eukaryota</taxon>
        <taxon>Metazoa</taxon>
        <taxon>Ecdysozoa</taxon>
        <taxon>Arthropoda</taxon>
        <taxon>Chelicerata</taxon>
        <taxon>Arachnida</taxon>
        <taxon>Araneae</taxon>
        <taxon>Araneomorphae</taxon>
        <taxon>Entelegynae</taxon>
        <taxon>Araneoidea</taxon>
        <taxon>Nephilidae</taxon>
        <taxon>Trichonephila</taxon>
    </lineage>
</organism>
<accession>A0A8X6J0A5</accession>
<protein>
    <submittedName>
        <fullName evidence="1">Uncharacterized protein</fullName>
    </submittedName>
</protein>
<dbReference type="EMBL" id="BMAO01005896">
    <property type="protein sequence ID" value="GFR04613.1"/>
    <property type="molecule type" value="Genomic_DNA"/>
</dbReference>
<dbReference type="Proteomes" id="UP000887116">
    <property type="component" value="Unassembled WGS sequence"/>
</dbReference>
<dbReference type="AlphaFoldDB" id="A0A8X6J0A5"/>
<reference evidence="1" key="1">
    <citation type="submission" date="2020-07" db="EMBL/GenBank/DDBJ databases">
        <title>Multicomponent nature underlies the extraordinary mechanical properties of spider dragline silk.</title>
        <authorList>
            <person name="Kono N."/>
            <person name="Nakamura H."/>
            <person name="Mori M."/>
            <person name="Yoshida Y."/>
            <person name="Ohtoshi R."/>
            <person name="Malay A.D."/>
            <person name="Moran D.A.P."/>
            <person name="Tomita M."/>
            <person name="Numata K."/>
            <person name="Arakawa K."/>
        </authorList>
    </citation>
    <scope>NUCLEOTIDE SEQUENCE</scope>
</reference>
<sequence length="54" mass="6163">ITNCARKFHASSKRKDKSIPTSTAVLHMGFLHTTLFIRQSRSHTAIVIERKGRK</sequence>
<evidence type="ECO:0000313" key="2">
    <source>
        <dbReference type="Proteomes" id="UP000887116"/>
    </source>
</evidence>
<proteinExistence type="predicted"/>
<keyword evidence="2" id="KW-1185">Reference proteome</keyword>
<gene>
    <name evidence="1" type="ORF">TNCT_427171</name>
</gene>
<evidence type="ECO:0000313" key="1">
    <source>
        <dbReference type="EMBL" id="GFR04613.1"/>
    </source>
</evidence>
<comment type="caution">
    <text evidence="1">The sequence shown here is derived from an EMBL/GenBank/DDBJ whole genome shotgun (WGS) entry which is preliminary data.</text>
</comment>
<feature type="non-terminal residue" evidence="1">
    <location>
        <position position="1"/>
    </location>
</feature>
<name>A0A8X6J0A5_TRICU</name>